<dbReference type="eggNOG" id="KOG0054">
    <property type="taxonomic scope" value="Eukaryota"/>
</dbReference>
<feature type="region of interest" description="Disordered" evidence="3">
    <location>
        <begin position="65"/>
        <end position="85"/>
    </location>
</feature>
<dbReference type="InterPro" id="IPR003439">
    <property type="entry name" value="ABC_transporter-like_ATP-bd"/>
</dbReference>
<evidence type="ECO:0000313" key="5">
    <source>
        <dbReference type="EnsemblMetazoa" id="tetur04g05620.1"/>
    </source>
</evidence>
<feature type="compositionally biased region" description="Polar residues" evidence="3">
    <location>
        <begin position="74"/>
        <end position="85"/>
    </location>
</feature>
<dbReference type="GO" id="GO:0005524">
    <property type="term" value="F:ATP binding"/>
    <property type="evidence" value="ECO:0007669"/>
    <property type="project" value="UniProtKB-KW"/>
</dbReference>
<reference evidence="5" key="2">
    <citation type="submission" date="2015-06" db="UniProtKB">
        <authorList>
            <consortium name="EnsemblMetazoa"/>
        </authorList>
    </citation>
    <scope>IDENTIFICATION</scope>
</reference>
<dbReference type="AlphaFoldDB" id="T1K2M7"/>
<protein>
    <recommendedName>
        <fullName evidence="4">ABC transporter domain-containing protein</fullName>
    </recommendedName>
</protein>
<sequence length="233" mass="26279">MAALEEGARKAMENIQCETNPTITFDSKNIGATFQHAEAHSMKIDSITKNLRIIEARNTISSMPLASPPKSAYSEHSQIDSESSQKSVISNKSYVSEGLKFQLYLERMNSNMFVSNSPYEIRFIGVQILEACFQSLMREPLHTLRSRLAIIPQDPVLFSGSLRFNLDPFQNYSDEQIWDSLSQVTLKDFVLNTSEGLEYNVTEEGSNLSVGQKQLLCLARALLKKPKIICKYL</sequence>
<dbReference type="GO" id="GO:0016887">
    <property type="term" value="F:ATP hydrolysis activity"/>
    <property type="evidence" value="ECO:0007669"/>
    <property type="project" value="InterPro"/>
</dbReference>
<dbReference type="InterPro" id="IPR050173">
    <property type="entry name" value="ABC_transporter_C-like"/>
</dbReference>
<dbReference type="EMBL" id="CAEY01001365">
    <property type="status" value="NOT_ANNOTATED_CDS"/>
    <property type="molecule type" value="Genomic_DNA"/>
</dbReference>
<dbReference type="SUPFAM" id="SSF52540">
    <property type="entry name" value="P-loop containing nucleoside triphosphate hydrolases"/>
    <property type="match status" value="1"/>
</dbReference>
<proteinExistence type="predicted"/>
<dbReference type="Pfam" id="PF00005">
    <property type="entry name" value="ABC_tran"/>
    <property type="match status" value="1"/>
</dbReference>
<feature type="domain" description="ABC transporter" evidence="4">
    <location>
        <begin position="138"/>
        <end position="230"/>
    </location>
</feature>
<dbReference type="EnsemblMetazoa" id="tetur04g05620.1">
    <property type="protein sequence ID" value="tetur04g05620.1"/>
    <property type="gene ID" value="tetur04g05620"/>
</dbReference>
<evidence type="ECO:0000256" key="1">
    <source>
        <dbReference type="ARBA" id="ARBA00022741"/>
    </source>
</evidence>
<dbReference type="HOGENOM" id="CLU_1191220_0_0_1"/>
<keyword evidence="1" id="KW-0547">Nucleotide-binding</keyword>
<organism evidence="5 6">
    <name type="scientific">Tetranychus urticae</name>
    <name type="common">Two-spotted spider mite</name>
    <dbReference type="NCBI Taxonomy" id="32264"/>
    <lineage>
        <taxon>Eukaryota</taxon>
        <taxon>Metazoa</taxon>
        <taxon>Ecdysozoa</taxon>
        <taxon>Arthropoda</taxon>
        <taxon>Chelicerata</taxon>
        <taxon>Arachnida</taxon>
        <taxon>Acari</taxon>
        <taxon>Acariformes</taxon>
        <taxon>Trombidiformes</taxon>
        <taxon>Prostigmata</taxon>
        <taxon>Eleutherengona</taxon>
        <taxon>Raphignathae</taxon>
        <taxon>Tetranychoidea</taxon>
        <taxon>Tetranychidae</taxon>
        <taxon>Tetranychus</taxon>
    </lineage>
</organism>
<dbReference type="GO" id="GO:0042626">
    <property type="term" value="F:ATPase-coupled transmembrane transporter activity"/>
    <property type="evidence" value="ECO:0007669"/>
    <property type="project" value="TreeGrafter"/>
</dbReference>
<evidence type="ECO:0000256" key="3">
    <source>
        <dbReference type="SAM" id="MobiDB-lite"/>
    </source>
</evidence>
<keyword evidence="2" id="KW-0067">ATP-binding</keyword>
<name>T1K2M7_TETUR</name>
<evidence type="ECO:0000259" key="4">
    <source>
        <dbReference type="Pfam" id="PF00005"/>
    </source>
</evidence>
<dbReference type="Gene3D" id="3.40.50.300">
    <property type="entry name" value="P-loop containing nucleotide triphosphate hydrolases"/>
    <property type="match status" value="1"/>
</dbReference>
<dbReference type="PANTHER" id="PTHR24223">
    <property type="entry name" value="ATP-BINDING CASSETTE SUB-FAMILY C"/>
    <property type="match status" value="1"/>
</dbReference>
<evidence type="ECO:0000313" key="6">
    <source>
        <dbReference type="Proteomes" id="UP000015104"/>
    </source>
</evidence>
<dbReference type="GO" id="GO:0016020">
    <property type="term" value="C:membrane"/>
    <property type="evidence" value="ECO:0007669"/>
    <property type="project" value="TreeGrafter"/>
</dbReference>
<dbReference type="Proteomes" id="UP000015104">
    <property type="component" value="Unassembled WGS sequence"/>
</dbReference>
<evidence type="ECO:0000256" key="2">
    <source>
        <dbReference type="ARBA" id="ARBA00022840"/>
    </source>
</evidence>
<accession>T1K2M7</accession>
<keyword evidence="6" id="KW-1185">Reference proteome</keyword>
<dbReference type="InterPro" id="IPR027417">
    <property type="entry name" value="P-loop_NTPase"/>
</dbReference>
<reference evidence="6" key="1">
    <citation type="submission" date="2011-08" db="EMBL/GenBank/DDBJ databases">
        <authorList>
            <person name="Rombauts S."/>
        </authorList>
    </citation>
    <scope>NUCLEOTIDE SEQUENCE</scope>
    <source>
        <strain evidence="6">London</strain>
    </source>
</reference>